<keyword evidence="7" id="KW-1185">Reference proteome</keyword>
<evidence type="ECO:0000313" key="7">
    <source>
        <dbReference type="Proteomes" id="UP001556118"/>
    </source>
</evidence>
<reference evidence="6 7" key="1">
    <citation type="submission" date="2024-06" db="EMBL/GenBank/DDBJ databases">
        <title>Novosphingobium rhizovicinus M1R2S20.</title>
        <authorList>
            <person name="Sun J.-Q."/>
        </authorList>
    </citation>
    <scope>NUCLEOTIDE SEQUENCE [LARGE SCALE GENOMIC DNA]</scope>
    <source>
        <strain evidence="6 7">M1R2S20</strain>
    </source>
</reference>
<evidence type="ECO:0000259" key="5">
    <source>
        <dbReference type="PROSITE" id="PS50850"/>
    </source>
</evidence>
<feature type="transmembrane region" description="Helical" evidence="4">
    <location>
        <begin position="303"/>
        <end position="326"/>
    </location>
</feature>
<gene>
    <name evidence="6" type="ORF">ABUH87_16415</name>
</gene>
<dbReference type="Pfam" id="PF07690">
    <property type="entry name" value="MFS_1"/>
    <property type="match status" value="1"/>
</dbReference>
<keyword evidence="2 4" id="KW-1133">Transmembrane helix</keyword>
<sequence length="405" mass="42475">MAAAIGFSFTSVITAATGLFIEPISREFGWSRALVSSGVSITAILTFLGSPLFGTFIDKWGTRRMAIPGLALMALVIASLSLLTGSTWQWFAVWTVYGLAALATKSTVWTAAVNSTFTAGRGLGLGLVLSGSALAQAVTPPLADFLIKSFGWRNAFVWLGLGWGTIAILLCLAWLRDGYDIIRRAREAAGANGSAAPLMDVPGLTVAQAWRDPDLWRIAISTFIIMTATIALVVHQIPILVEVGVDRTTAAAYAGLAGLVGIVGKLVTGALLDRYSARWVGGLTILATSTTYVLLLWPGAPTLAIVAAMMINGYAGGTKLQLVGYLTAAYTGMRKFGTIFGAMASLIAAGSGLGPVLGGWIHDRWGTYEPLLWGAFGLTLVSSLLLFGLRAYPVWSKPEGAAAPA</sequence>
<feature type="transmembrane region" description="Helical" evidence="4">
    <location>
        <begin position="250"/>
        <end position="272"/>
    </location>
</feature>
<dbReference type="PANTHER" id="PTHR11360">
    <property type="entry name" value="MONOCARBOXYLATE TRANSPORTER"/>
    <property type="match status" value="1"/>
</dbReference>
<feature type="transmembrane region" description="Helical" evidence="4">
    <location>
        <begin position="65"/>
        <end position="85"/>
    </location>
</feature>
<feature type="transmembrane region" description="Helical" evidence="4">
    <location>
        <begin position="218"/>
        <end position="238"/>
    </location>
</feature>
<protein>
    <submittedName>
        <fullName evidence="6">MFS transporter</fullName>
    </submittedName>
</protein>
<feature type="domain" description="Major facilitator superfamily (MFS) profile" evidence="5">
    <location>
        <begin position="1"/>
        <end position="394"/>
    </location>
</feature>
<dbReference type="Gene3D" id="1.20.1250.20">
    <property type="entry name" value="MFS general substrate transporter like domains"/>
    <property type="match status" value="1"/>
</dbReference>
<feature type="transmembrane region" description="Helical" evidence="4">
    <location>
        <begin position="91"/>
        <end position="111"/>
    </location>
</feature>
<dbReference type="InterPro" id="IPR050327">
    <property type="entry name" value="Proton-linked_MCT"/>
</dbReference>
<proteinExistence type="predicted"/>
<dbReference type="EMBL" id="JBFNXR010000053">
    <property type="protein sequence ID" value="MEW9856719.1"/>
    <property type="molecule type" value="Genomic_DNA"/>
</dbReference>
<dbReference type="InterPro" id="IPR020846">
    <property type="entry name" value="MFS_dom"/>
</dbReference>
<feature type="transmembrane region" description="Helical" evidence="4">
    <location>
        <begin position="370"/>
        <end position="389"/>
    </location>
</feature>
<feature type="transmembrane region" description="Helical" evidence="4">
    <location>
        <begin position="123"/>
        <end position="143"/>
    </location>
</feature>
<dbReference type="PROSITE" id="PS50850">
    <property type="entry name" value="MFS"/>
    <property type="match status" value="1"/>
</dbReference>
<organism evidence="6 7">
    <name type="scientific">Novosphingobium rhizovicinum</name>
    <dbReference type="NCBI Taxonomy" id="3228928"/>
    <lineage>
        <taxon>Bacteria</taxon>
        <taxon>Pseudomonadati</taxon>
        <taxon>Pseudomonadota</taxon>
        <taxon>Alphaproteobacteria</taxon>
        <taxon>Sphingomonadales</taxon>
        <taxon>Sphingomonadaceae</taxon>
        <taxon>Novosphingobium</taxon>
    </lineage>
</organism>
<comment type="caution">
    <text evidence="6">The sequence shown here is derived from an EMBL/GenBank/DDBJ whole genome shotgun (WGS) entry which is preliminary data.</text>
</comment>
<dbReference type="PANTHER" id="PTHR11360:SF284">
    <property type="entry name" value="EG:103B4.3 PROTEIN-RELATED"/>
    <property type="match status" value="1"/>
</dbReference>
<feature type="transmembrane region" description="Helical" evidence="4">
    <location>
        <begin position="155"/>
        <end position="175"/>
    </location>
</feature>
<evidence type="ECO:0000313" key="6">
    <source>
        <dbReference type="EMBL" id="MEW9856719.1"/>
    </source>
</evidence>
<dbReference type="SUPFAM" id="SSF103473">
    <property type="entry name" value="MFS general substrate transporter"/>
    <property type="match status" value="1"/>
</dbReference>
<dbReference type="Proteomes" id="UP001556118">
    <property type="component" value="Unassembled WGS sequence"/>
</dbReference>
<evidence type="ECO:0000256" key="2">
    <source>
        <dbReference type="ARBA" id="ARBA00022989"/>
    </source>
</evidence>
<feature type="transmembrane region" description="Helical" evidence="4">
    <location>
        <begin position="279"/>
        <end position="297"/>
    </location>
</feature>
<name>A0ABV3RHL4_9SPHN</name>
<evidence type="ECO:0000256" key="3">
    <source>
        <dbReference type="ARBA" id="ARBA00023136"/>
    </source>
</evidence>
<evidence type="ECO:0000256" key="1">
    <source>
        <dbReference type="ARBA" id="ARBA00022692"/>
    </source>
</evidence>
<dbReference type="InterPro" id="IPR036259">
    <property type="entry name" value="MFS_trans_sf"/>
</dbReference>
<dbReference type="InterPro" id="IPR011701">
    <property type="entry name" value="MFS"/>
</dbReference>
<evidence type="ECO:0000256" key="4">
    <source>
        <dbReference type="SAM" id="Phobius"/>
    </source>
</evidence>
<keyword evidence="3 4" id="KW-0472">Membrane</keyword>
<dbReference type="RefSeq" id="WP_367775199.1">
    <property type="nucleotide sequence ID" value="NZ_JBFNXR010000053.1"/>
</dbReference>
<feature type="transmembrane region" description="Helical" evidence="4">
    <location>
        <begin position="34"/>
        <end position="53"/>
    </location>
</feature>
<feature type="transmembrane region" description="Helical" evidence="4">
    <location>
        <begin position="338"/>
        <end position="358"/>
    </location>
</feature>
<keyword evidence="1 4" id="KW-0812">Transmembrane</keyword>
<accession>A0ABV3RHL4</accession>